<reference evidence="1 2" key="1">
    <citation type="submission" date="2016-08" db="EMBL/GenBank/DDBJ databases">
        <authorList>
            <consortium name="Lentinula edodes genome sequencing consortium"/>
            <person name="Sakamoto Y."/>
            <person name="Nakade K."/>
            <person name="Sato S."/>
            <person name="Yoshida Y."/>
            <person name="Miyazaki K."/>
            <person name="Natsume S."/>
            <person name="Konno N."/>
        </authorList>
    </citation>
    <scope>NUCLEOTIDE SEQUENCE [LARGE SCALE GENOMIC DNA]</scope>
    <source>
        <strain evidence="1 2">NBRC 111202</strain>
    </source>
</reference>
<evidence type="ECO:0000313" key="1">
    <source>
        <dbReference type="EMBL" id="GAW02697.1"/>
    </source>
</evidence>
<keyword evidence="2" id="KW-1185">Reference proteome</keyword>
<dbReference type="AlphaFoldDB" id="A0A1Q3E602"/>
<proteinExistence type="predicted"/>
<protein>
    <submittedName>
        <fullName evidence="1">Uncharacterized protein</fullName>
    </submittedName>
</protein>
<evidence type="ECO:0000313" key="2">
    <source>
        <dbReference type="Proteomes" id="UP000188533"/>
    </source>
</evidence>
<name>A0A1Q3E602_LENED</name>
<reference evidence="1 2" key="2">
    <citation type="submission" date="2017-02" db="EMBL/GenBank/DDBJ databases">
        <title>A genome survey and senescence transcriptome analysis in Lentinula edodes.</title>
        <authorList>
            <person name="Sakamoto Y."/>
            <person name="Nakade K."/>
            <person name="Sato S."/>
            <person name="Yoshida Y."/>
            <person name="Miyazaki K."/>
            <person name="Natsume S."/>
            <person name="Konno N."/>
        </authorList>
    </citation>
    <scope>NUCLEOTIDE SEQUENCE [LARGE SCALE GENOMIC DNA]</scope>
    <source>
        <strain evidence="1 2">NBRC 111202</strain>
    </source>
</reference>
<sequence>MRQINSPSPVAGSGAFSIQPKLSLYRVRTCAQDCVVPSFDEECTYPLLPLEQRGIHTDYFLLPLTSDLSTPSAVLYKVVGVLSSCLHVRRYQVVFISAQQGSLALDKLTSQKLLRRRGSAS</sequence>
<accession>A0A1Q3E602</accession>
<gene>
    <name evidence="1" type="ORF">LENED_004364</name>
</gene>
<comment type="caution">
    <text evidence="1">The sequence shown here is derived from an EMBL/GenBank/DDBJ whole genome shotgun (WGS) entry which is preliminary data.</text>
</comment>
<organism evidence="1 2">
    <name type="scientific">Lentinula edodes</name>
    <name type="common">Shiitake mushroom</name>
    <name type="synonym">Lentinus edodes</name>
    <dbReference type="NCBI Taxonomy" id="5353"/>
    <lineage>
        <taxon>Eukaryota</taxon>
        <taxon>Fungi</taxon>
        <taxon>Dikarya</taxon>
        <taxon>Basidiomycota</taxon>
        <taxon>Agaricomycotina</taxon>
        <taxon>Agaricomycetes</taxon>
        <taxon>Agaricomycetidae</taxon>
        <taxon>Agaricales</taxon>
        <taxon>Marasmiineae</taxon>
        <taxon>Omphalotaceae</taxon>
        <taxon>Lentinula</taxon>
    </lineage>
</organism>
<dbReference type="EMBL" id="BDGU01000112">
    <property type="protein sequence ID" value="GAW02697.1"/>
    <property type="molecule type" value="Genomic_DNA"/>
</dbReference>
<dbReference type="Proteomes" id="UP000188533">
    <property type="component" value="Unassembled WGS sequence"/>
</dbReference>